<proteinExistence type="predicted"/>
<dbReference type="Proteomes" id="UP000529310">
    <property type="component" value="Unassembled WGS sequence"/>
</dbReference>
<gene>
    <name evidence="4" type="ORF">FHX49_000037</name>
</gene>
<dbReference type="InterPro" id="IPR003439">
    <property type="entry name" value="ABC_transporter-like_ATP-bd"/>
</dbReference>
<dbReference type="Pfam" id="PF00005">
    <property type="entry name" value="ABC_tran"/>
    <property type="match status" value="1"/>
</dbReference>
<dbReference type="GO" id="GO:0005886">
    <property type="term" value="C:plasma membrane"/>
    <property type="evidence" value="ECO:0007669"/>
    <property type="project" value="TreeGrafter"/>
</dbReference>
<evidence type="ECO:0000259" key="3">
    <source>
        <dbReference type="PROSITE" id="PS50893"/>
    </source>
</evidence>
<dbReference type="Gene3D" id="3.40.50.300">
    <property type="entry name" value="P-loop containing nucleotide triphosphate hydrolases"/>
    <property type="match status" value="1"/>
</dbReference>
<evidence type="ECO:0000313" key="4">
    <source>
        <dbReference type="EMBL" id="MBB2974496.1"/>
    </source>
</evidence>
<dbReference type="RefSeq" id="WP_165142901.1">
    <property type="nucleotide sequence ID" value="NZ_CP049255.1"/>
</dbReference>
<protein>
    <submittedName>
        <fullName evidence="4">Peptide/nickel transport system ATP-binding protein</fullName>
    </submittedName>
</protein>
<comment type="caution">
    <text evidence="4">The sequence shown here is derived from an EMBL/GenBank/DDBJ whole genome shotgun (WGS) entry which is preliminary data.</text>
</comment>
<organism evidence="4 5">
    <name type="scientific">Microbacterium endophyticum</name>
    <dbReference type="NCBI Taxonomy" id="1526412"/>
    <lineage>
        <taxon>Bacteria</taxon>
        <taxon>Bacillati</taxon>
        <taxon>Actinomycetota</taxon>
        <taxon>Actinomycetes</taxon>
        <taxon>Micrococcales</taxon>
        <taxon>Microbacteriaceae</taxon>
        <taxon>Microbacterium</taxon>
    </lineage>
</organism>
<feature type="domain" description="ABC transporter" evidence="3">
    <location>
        <begin position="11"/>
        <end position="260"/>
    </location>
</feature>
<dbReference type="GO" id="GO:0022857">
    <property type="term" value="F:transmembrane transporter activity"/>
    <property type="evidence" value="ECO:0007669"/>
    <property type="project" value="TreeGrafter"/>
</dbReference>
<dbReference type="SMART" id="SM00382">
    <property type="entry name" value="AAA"/>
    <property type="match status" value="1"/>
</dbReference>
<sequence>MVRSQPASVAVDVDDLSIERLSARGGDAARVVDGVTFTLERANTLVLMGPTGSGKSSLAAMLAGHGGADMKVVGGDARVEGISIRKGGRPLRQVTYHTGFLAQGDAARLPPRSTVAEIIAEPVTSRDRRANARAIALRVATLLDEFSLPLGMTSKYPYELSAGMRQRVALARAFMLEPRLLIADDIFANLDVDSRRLVREAIVRRREDRAMSAVLVTNDTDAVNALNPYVLVLRAGHPIAFGRGTKDLLWTPSSEADERLVAPSTIPTVR</sequence>
<reference evidence="4 5" key="1">
    <citation type="submission" date="2020-08" db="EMBL/GenBank/DDBJ databases">
        <title>Sequencing the genomes of 1000 actinobacteria strains.</title>
        <authorList>
            <person name="Klenk H.-P."/>
        </authorList>
    </citation>
    <scope>NUCLEOTIDE SEQUENCE [LARGE SCALE GENOMIC DNA]</scope>
    <source>
        <strain evidence="4 5">DSM 27099</strain>
    </source>
</reference>
<keyword evidence="1" id="KW-0547">Nucleotide-binding</keyword>
<dbReference type="InterPro" id="IPR017871">
    <property type="entry name" value="ABC_transporter-like_CS"/>
</dbReference>
<evidence type="ECO:0000313" key="5">
    <source>
        <dbReference type="Proteomes" id="UP000529310"/>
    </source>
</evidence>
<keyword evidence="5" id="KW-1185">Reference proteome</keyword>
<dbReference type="SUPFAM" id="SSF52540">
    <property type="entry name" value="P-loop containing nucleoside triphosphate hydrolases"/>
    <property type="match status" value="1"/>
</dbReference>
<accession>A0A7W4V0A9</accession>
<dbReference type="GO" id="GO:0016887">
    <property type="term" value="F:ATP hydrolysis activity"/>
    <property type="evidence" value="ECO:0007669"/>
    <property type="project" value="InterPro"/>
</dbReference>
<dbReference type="AlphaFoldDB" id="A0A7W4V0A9"/>
<name>A0A7W4V0A9_9MICO</name>
<dbReference type="PROSITE" id="PS00211">
    <property type="entry name" value="ABC_TRANSPORTER_1"/>
    <property type="match status" value="1"/>
</dbReference>
<dbReference type="GO" id="GO:0005524">
    <property type="term" value="F:ATP binding"/>
    <property type="evidence" value="ECO:0007669"/>
    <property type="project" value="UniProtKB-KW"/>
</dbReference>
<keyword evidence="2 4" id="KW-0067">ATP-binding</keyword>
<dbReference type="InterPro" id="IPR015854">
    <property type="entry name" value="ABC_transpr_LolD-like"/>
</dbReference>
<dbReference type="PANTHER" id="PTHR24220:SF676">
    <property type="entry name" value="OLIGOPEPTIDE TRANSPORT ATP-BINDING PROTEIN AMIE"/>
    <property type="match status" value="1"/>
</dbReference>
<evidence type="ECO:0000256" key="2">
    <source>
        <dbReference type="ARBA" id="ARBA00022840"/>
    </source>
</evidence>
<dbReference type="InterPro" id="IPR003593">
    <property type="entry name" value="AAA+_ATPase"/>
</dbReference>
<evidence type="ECO:0000256" key="1">
    <source>
        <dbReference type="ARBA" id="ARBA00022741"/>
    </source>
</evidence>
<dbReference type="InterPro" id="IPR027417">
    <property type="entry name" value="P-loop_NTPase"/>
</dbReference>
<dbReference type="EMBL" id="JACHWQ010000001">
    <property type="protein sequence ID" value="MBB2974496.1"/>
    <property type="molecule type" value="Genomic_DNA"/>
</dbReference>
<dbReference type="PANTHER" id="PTHR24220">
    <property type="entry name" value="IMPORT ATP-BINDING PROTEIN"/>
    <property type="match status" value="1"/>
</dbReference>
<dbReference type="PROSITE" id="PS50893">
    <property type="entry name" value="ABC_TRANSPORTER_2"/>
    <property type="match status" value="1"/>
</dbReference>